<feature type="compositionally biased region" description="Low complexity" evidence="1">
    <location>
        <begin position="155"/>
        <end position="172"/>
    </location>
</feature>
<feature type="compositionally biased region" description="Pro residues" evidence="1">
    <location>
        <begin position="188"/>
        <end position="201"/>
    </location>
</feature>
<dbReference type="AlphaFoldDB" id="A0AAW0F845"/>
<keyword evidence="3" id="KW-1185">Reference proteome</keyword>
<feature type="compositionally biased region" description="Low complexity" evidence="1">
    <location>
        <begin position="133"/>
        <end position="148"/>
    </location>
</feature>
<evidence type="ECO:0000313" key="2">
    <source>
        <dbReference type="EMBL" id="KAK7201844.1"/>
    </source>
</evidence>
<feature type="region of interest" description="Disordered" evidence="1">
    <location>
        <begin position="102"/>
        <end position="224"/>
    </location>
</feature>
<dbReference type="Proteomes" id="UP001430356">
    <property type="component" value="Unassembled WGS sequence"/>
</dbReference>
<name>A0AAW0F845_9TRYP</name>
<sequence>MRTTTVRVSTAAATASRQEQHGAAHAHTSRCPSPKPMAAEDEEDEVVLCAAPPHLHPEGARGRSGNRAALWWLGPRMRPYDVDDEFGDDTALVDAKRVDAVDVAPVSRRRSRPAGRGATAMDAGAWQPRWAHASSDTDTPISSISSSSSDEDDASCSSLRRSPASASRSSASDGERRTRATAMRQHASPPPPPPSARPPPSRGGGCHPRWDGALAPRHRREARRLAVGDLRATAVAPTPSPSRCATLADLHELVPSPPIPRCAAPALPCEKDISTARVWDVALQYYASYPPGPEKRTAT</sequence>
<gene>
    <name evidence="2" type="ORF">NESM_000251500</name>
</gene>
<proteinExistence type="predicted"/>
<evidence type="ECO:0000256" key="1">
    <source>
        <dbReference type="SAM" id="MobiDB-lite"/>
    </source>
</evidence>
<protein>
    <submittedName>
        <fullName evidence="2">Uncharacterized protein</fullName>
    </submittedName>
</protein>
<reference evidence="2 3" key="1">
    <citation type="journal article" date="2021" name="MBio">
        <title>A New Model Trypanosomatid, Novymonas esmeraldas: Genomic Perception of Its 'Candidatus Pandoraea novymonadis' Endosymbiont.</title>
        <authorList>
            <person name="Zakharova A."/>
            <person name="Saura A."/>
            <person name="Butenko A."/>
            <person name="Podesvova L."/>
            <person name="Warmusova S."/>
            <person name="Kostygov A.Y."/>
            <person name="Nenarokova A."/>
            <person name="Lukes J."/>
            <person name="Opperdoes F.R."/>
            <person name="Yurchenko V."/>
        </authorList>
    </citation>
    <scope>NUCLEOTIDE SEQUENCE [LARGE SCALE GENOMIC DNA]</scope>
    <source>
        <strain evidence="2 3">E262AT.01</strain>
    </source>
</reference>
<comment type="caution">
    <text evidence="2">The sequence shown here is derived from an EMBL/GenBank/DDBJ whole genome shotgun (WGS) entry which is preliminary data.</text>
</comment>
<accession>A0AAW0F845</accession>
<feature type="compositionally biased region" description="Low complexity" evidence="1">
    <location>
        <begin position="1"/>
        <end position="17"/>
    </location>
</feature>
<evidence type="ECO:0000313" key="3">
    <source>
        <dbReference type="Proteomes" id="UP001430356"/>
    </source>
</evidence>
<feature type="region of interest" description="Disordered" evidence="1">
    <location>
        <begin position="1"/>
        <end position="42"/>
    </location>
</feature>
<organism evidence="2 3">
    <name type="scientific">Novymonas esmeraldas</name>
    <dbReference type="NCBI Taxonomy" id="1808958"/>
    <lineage>
        <taxon>Eukaryota</taxon>
        <taxon>Discoba</taxon>
        <taxon>Euglenozoa</taxon>
        <taxon>Kinetoplastea</taxon>
        <taxon>Metakinetoplastina</taxon>
        <taxon>Trypanosomatida</taxon>
        <taxon>Trypanosomatidae</taxon>
        <taxon>Novymonas</taxon>
    </lineage>
</organism>
<dbReference type="EMBL" id="JAECZO010000021">
    <property type="protein sequence ID" value="KAK7201844.1"/>
    <property type="molecule type" value="Genomic_DNA"/>
</dbReference>